<dbReference type="AlphaFoldDB" id="K1STM6"/>
<comment type="caution">
    <text evidence="11">The sequence shown here is derived from an EMBL/GenBank/DDBJ whole genome shotgun (WGS) entry which is preliminary data.</text>
</comment>
<dbReference type="GO" id="GO:0016837">
    <property type="term" value="F:carbon-oxygen lyase activity, acting on polysaccharides"/>
    <property type="evidence" value="ECO:0007669"/>
    <property type="project" value="TreeGrafter"/>
</dbReference>
<dbReference type="PROSITE" id="PS51257">
    <property type="entry name" value="PROKAR_LIPOPROTEIN"/>
    <property type="match status" value="1"/>
</dbReference>
<accession>K1STM6</accession>
<dbReference type="InterPro" id="IPR012334">
    <property type="entry name" value="Pectin_lyas_fold"/>
</dbReference>
<sequence length="245" mass="25881">MNGKIAIALLSTLLLGIGSCGAGEPISDPSGLVEVPDLGETPESGKETPRCYYVSTTGDDSASGTEDEPLRTINCALGRVAPGDTVLVRGGSYHEFVRPTVSGERGRVITLAACPGETVKIDGTGLEISGWLRALVRVEVDYMTFENLHVCHAVNAAPNSDPEGFYICGSARGITLRGCKVYDIRNTSLQNSSEDWRSAHAILVVGTDDNRPIRDLLIDGCEVFDICSGTSESVTIAGNVDGFTV</sequence>
<feature type="region of interest" description="Disordered" evidence="9">
    <location>
        <begin position="28"/>
        <end position="49"/>
    </location>
</feature>
<keyword evidence="7" id="KW-0456">Lyase</keyword>
<dbReference type="InterPro" id="IPR052052">
    <property type="entry name" value="Polysaccharide_Lyase_9"/>
</dbReference>
<evidence type="ECO:0000259" key="10">
    <source>
        <dbReference type="Pfam" id="PF07602"/>
    </source>
</evidence>
<evidence type="ECO:0000256" key="9">
    <source>
        <dbReference type="SAM" id="MobiDB-lite"/>
    </source>
</evidence>
<keyword evidence="5" id="KW-0732">Signal</keyword>
<dbReference type="Pfam" id="PF07602">
    <property type="entry name" value="DUF1565"/>
    <property type="match status" value="1"/>
</dbReference>
<keyword evidence="6" id="KW-0106">Calcium</keyword>
<evidence type="ECO:0000256" key="4">
    <source>
        <dbReference type="ARBA" id="ARBA00022723"/>
    </source>
</evidence>
<evidence type="ECO:0000256" key="3">
    <source>
        <dbReference type="ARBA" id="ARBA00022525"/>
    </source>
</evidence>
<evidence type="ECO:0000256" key="8">
    <source>
        <dbReference type="ARBA" id="ARBA00038263"/>
    </source>
</evidence>
<dbReference type="PANTHER" id="PTHR40088:SF1">
    <property type="entry name" value="PECTATE LYASE PEL9"/>
    <property type="match status" value="1"/>
</dbReference>
<evidence type="ECO:0000256" key="1">
    <source>
        <dbReference type="ARBA" id="ARBA00001913"/>
    </source>
</evidence>
<dbReference type="SUPFAM" id="SSF51126">
    <property type="entry name" value="Pectin lyase-like"/>
    <property type="match status" value="1"/>
</dbReference>
<gene>
    <name evidence="11" type="ORF">OBE_10640</name>
</gene>
<comment type="similarity">
    <text evidence="8">Belongs to the polysaccharide lyase 9 family.</text>
</comment>
<dbReference type="PANTHER" id="PTHR40088">
    <property type="entry name" value="PECTATE LYASE (EUROFUNG)"/>
    <property type="match status" value="1"/>
</dbReference>
<dbReference type="GO" id="GO:0005576">
    <property type="term" value="C:extracellular region"/>
    <property type="evidence" value="ECO:0007669"/>
    <property type="project" value="UniProtKB-SubCell"/>
</dbReference>
<dbReference type="InterPro" id="IPR011459">
    <property type="entry name" value="DUF1565"/>
</dbReference>
<dbReference type="InterPro" id="IPR011050">
    <property type="entry name" value="Pectin_lyase_fold/virulence"/>
</dbReference>
<organism evidence="11">
    <name type="scientific">human gut metagenome</name>
    <dbReference type="NCBI Taxonomy" id="408170"/>
    <lineage>
        <taxon>unclassified sequences</taxon>
        <taxon>metagenomes</taxon>
        <taxon>organismal metagenomes</taxon>
    </lineage>
</organism>
<dbReference type="EMBL" id="AJWZ01007323">
    <property type="protein sequence ID" value="EKC57235.1"/>
    <property type="molecule type" value="Genomic_DNA"/>
</dbReference>
<evidence type="ECO:0000313" key="11">
    <source>
        <dbReference type="EMBL" id="EKC57235.1"/>
    </source>
</evidence>
<reference evidence="11" key="1">
    <citation type="journal article" date="2013" name="Environ. Microbiol.">
        <title>Microbiota from the distal guts of lean and obese adolescents exhibit partial functional redundancy besides clear differences in community structure.</title>
        <authorList>
            <person name="Ferrer M."/>
            <person name="Ruiz A."/>
            <person name="Lanza F."/>
            <person name="Haange S.B."/>
            <person name="Oberbach A."/>
            <person name="Till H."/>
            <person name="Bargiela R."/>
            <person name="Campoy C."/>
            <person name="Segura M.T."/>
            <person name="Richter M."/>
            <person name="von Bergen M."/>
            <person name="Seifert J."/>
            <person name="Suarez A."/>
        </authorList>
    </citation>
    <scope>NUCLEOTIDE SEQUENCE</scope>
</reference>
<dbReference type="GO" id="GO:0046872">
    <property type="term" value="F:metal ion binding"/>
    <property type="evidence" value="ECO:0007669"/>
    <property type="project" value="UniProtKB-KW"/>
</dbReference>
<comment type="subcellular location">
    <subcellularLocation>
        <location evidence="2">Secreted</location>
    </subcellularLocation>
</comment>
<keyword evidence="4" id="KW-0479">Metal-binding</keyword>
<protein>
    <submittedName>
        <fullName evidence="11">Secreted protein containing DUF1565</fullName>
    </submittedName>
</protein>
<proteinExistence type="inferred from homology"/>
<feature type="non-terminal residue" evidence="11">
    <location>
        <position position="245"/>
    </location>
</feature>
<name>K1STM6_9ZZZZ</name>
<keyword evidence="3" id="KW-0964">Secreted</keyword>
<evidence type="ECO:0000256" key="6">
    <source>
        <dbReference type="ARBA" id="ARBA00022837"/>
    </source>
</evidence>
<dbReference type="Gene3D" id="2.160.20.10">
    <property type="entry name" value="Single-stranded right-handed beta-helix, Pectin lyase-like"/>
    <property type="match status" value="1"/>
</dbReference>
<evidence type="ECO:0000256" key="7">
    <source>
        <dbReference type="ARBA" id="ARBA00023239"/>
    </source>
</evidence>
<feature type="domain" description="DUF1565" evidence="10">
    <location>
        <begin position="57"/>
        <end position="95"/>
    </location>
</feature>
<evidence type="ECO:0000256" key="5">
    <source>
        <dbReference type="ARBA" id="ARBA00022729"/>
    </source>
</evidence>
<comment type="cofactor">
    <cofactor evidence="1">
        <name>Ca(2+)</name>
        <dbReference type="ChEBI" id="CHEBI:29108"/>
    </cofactor>
</comment>
<evidence type="ECO:0000256" key="2">
    <source>
        <dbReference type="ARBA" id="ARBA00004613"/>
    </source>
</evidence>